<organism evidence="2 3">
    <name type="scientific">Roseibium denhamense</name>
    <dbReference type="NCBI Taxonomy" id="76305"/>
    <lineage>
        <taxon>Bacteria</taxon>
        <taxon>Pseudomonadati</taxon>
        <taxon>Pseudomonadota</taxon>
        <taxon>Alphaproteobacteria</taxon>
        <taxon>Hyphomicrobiales</taxon>
        <taxon>Stappiaceae</taxon>
        <taxon>Roseibium</taxon>
    </lineage>
</organism>
<dbReference type="Pfam" id="PF09931">
    <property type="entry name" value="Phage_phiJL001_Gp84_N"/>
    <property type="match status" value="1"/>
</dbReference>
<dbReference type="EMBL" id="FXTT01000008">
    <property type="protein sequence ID" value="SMP36941.1"/>
    <property type="molecule type" value="Genomic_DNA"/>
</dbReference>
<dbReference type="Pfam" id="PF09356">
    <property type="entry name" value="Phage_BR0599"/>
    <property type="match status" value="1"/>
</dbReference>
<evidence type="ECO:0000313" key="3">
    <source>
        <dbReference type="Proteomes" id="UP001157914"/>
    </source>
</evidence>
<accession>A0ABY1PN49</accession>
<keyword evidence="3" id="KW-1185">Reference proteome</keyword>
<feature type="domain" description="Bacteriophage phiJL001 Gp84 C-terminal" evidence="1">
    <location>
        <begin position="194"/>
        <end position="276"/>
    </location>
</feature>
<dbReference type="InterPro" id="IPR018964">
    <property type="entry name" value="Phage_phiJL001_Gp84_C"/>
</dbReference>
<dbReference type="InterPro" id="IPR011928">
    <property type="entry name" value="Phage_phiJL001_Gp84"/>
</dbReference>
<name>A0ABY1PN49_9HYPH</name>
<evidence type="ECO:0000259" key="1">
    <source>
        <dbReference type="Pfam" id="PF09356"/>
    </source>
</evidence>
<gene>
    <name evidence="2" type="ORF">SAMN06265374_4385</name>
</gene>
<dbReference type="Proteomes" id="UP001157914">
    <property type="component" value="Unassembled WGS sequence"/>
</dbReference>
<dbReference type="RefSeq" id="WP_155190911.1">
    <property type="nucleotide sequence ID" value="NZ_BAAAEA010000003.1"/>
</dbReference>
<reference evidence="2 3" key="1">
    <citation type="submission" date="2017-05" db="EMBL/GenBank/DDBJ databases">
        <authorList>
            <person name="Varghese N."/>
            <person name="Submissions S."/>
        </authorList>
    </citation>
    <scope>NUCLEOTIDE SEQUENCE [LARGE SCALE GENOMIC DNA]</scope>
    <source>
        <strain evidence="2 3">DSM 15949</strain>
    </source>
</reference>
<sequence length="296" mass="31368">MKQIDPSLAGHIAGRATTLASCWIVRRLDGTALGFTDHDRPLAVSGTLCQPQNALSATAAKDGPGLAVGGSEIGGAISSPDLTDSDLERGLWDNARVDVYLVNWENPDQTLLLRRAIIGEVNRSGSAFTAELRGLSHLLESRQGRVFSRRCDADLGDHRCKINLSNPAYQTEALVTASAPGWVQTGPLSGYQDGWFTGGRLTVLDGAISGFASEIALEQAGTAGPVFSLFEATPAALDAGTRIRVRAGCDKMLATCRSKFANHLNFQGFPHMPGADFVLSYPNSNTGRNDGSPLVD</sequence>
<protein>
    <recommendedName>
        <fullName evidence="1">Bacteriophage phiJL001 Gp84 C-terminal domain-containing protein</fullName>
    </recommendedName>
</protein>
<comment type="caution">
    <text evidence="2">The sequence shown here is derived from an EMBL/GenBank/DDBJ whole genome shotgun (WGS) entry which is preliminary data.</text>
</comment>
<proteinExistence type="predicted"/>
<dbReference type="NCBIfam" id="TIGR02218">
    <property type="entry name" value="phg_TIGR02218"/>
    <property type="match status" value="1"/>
</dbReference>
<evidence type="ECO:0000313" key="2">
    <source>
        <dbReference type="EMBL" id="SMP36941.1"/>
    </source>
</evidence>